<name>A0A9Q7SCW4_9MYCO</name>
<evidence type="ECO:0000313" key="2">
    <source>
        <dbReference type="Proteomes" id="UP000185183"/>
    </source>
</evidence>
<comment type="caution">
    <text evidence="1">The sequence shown here is derived from an EMBL/GenBank/DDBJ whole genome shotgun (WGS) entry which is preliminary data.</text>
</comment>
<gene>
    <name evidence="1" type="ORF">SAMEA2275694_01863</name>
</gene>
<dbReference type="EMBL" id="FSFA01000002">
    <property type="protein sequence ID" value="SHX21283.1"/>
    <property type="molecule type" value="Genomic_DNA"/>
</dbReference>
<proteinExistence type="predicted"/>
<sequence length="63" mass="6875">MDFDVSECADGLFVDEQHVPAVGAALLEDDTLRCRFRGDFGEDRKGLAANLNHRTRPTAALLG</sequence>
<accession>A0A9Q7SCW4</accession>
<protein>
    <submittedName>
        <fullName evidence="1">Uncharacterized protein</fullName>
    </submittedName>
</protein>
<dbReference type="AlphaFoldDB" id="A0A9Q7SCW4"/>
<evidence type="ECO:0000313" key="1">
    <source>
        <dbReference type="EMBL" id="SHX21283.1"/>
    </source>
</evidence>
<dbReference type="Proteomes" id="UP000185183">
    <property type="component" value="Unassembled WGS sequence"/>
</dbReference>
<reference evidence="1 2" key="1">
    <citation type="submission" date="2016-11" db="EMBL/GenBank/DDBJ databases">
        <authorList>
            <consortium name="Pathogen Informatics"/>
        </authorList>
    </citation>
    <scope>NUCLEOTIDE SEQUENCE [LARGE SCALE GENOMIC DNA]</scope>
    <source>
        <strain evidence="1 2">968</strain>
    </source>
</reference>
<organism evidence="1 2">
    <name type="scientific">Mycobacteroides abscessus subsp. bolletii</name>
    <dbReference type="NCBI Taxonomy" id="319705"/>
    <lineage>
        <taxon>Bacteria</taxon>
        <taxon>Bacillati</taxon>
        <taxon>Actinomycetota</taxon>
        <taxon>Actinomycetes</taxon>
        <taxon>Mycobacteriales</taxon>
        <taxon>Mycobacteriaceae</taxon>
        <taxon>Mycobacteroides</taxon>
        <taxon>Mycobacteroides abscessus</taxon>
    </lineage>
</organism>